<evidence type="ECO:0000256" key="1">
    <source>
        <dbReference type="ARBA" id="ARBA00022723"/>
    </source>
</evidence>
<feature type="domain" description="E3 ubiquitin-protein ligase Sina-like RING finger" evidence="4">
    <location>
        <begin position="33"/>
        <end position="65"/>
    </location>
</feature>
<dbReference type="GO" id="GO:0008270">
    <property type="term" value="F:zinc ion binding"/>
    <property type="evidence" value="ECO:0007669"/>
    <property type="project" value="UniProtKB-KW"/>
</dbReference>
<keyword evidence="3" id="KW-0862">Zinc</keyword>
<proteinExistence type="predicted"/>
<dbReference type="InterPro" id="IPR013083">
    <property type="entry name" value="Znf_RING/FYVE/PHD"/>
</dbReference>
<reference evidence="6" key="1">
    <citation type="submission" date="2025-08" db="UniProtKB">
        <authorList>
            <consortium name="RefSeq"/>
        </authorList>
    </citation>
    <scope>IDENTIFICATION</scope>
    <source>
        <strain evidence="6">Ishihara</strain>
        <tissue evidence="6">Whole body</tissue>
    </source>
</reference>
<dbReference type="OrthoDB" id="4788989at2759"/>
<dbReference type="KEGG" id="sliu:111359800"/>
<dbReference type="GeneID" id="111359800"/>
<name>A0A9J7IY26_SPOLT</name>
<evidence type="ECO:0000313" key="5">
    <source>
        <dbReference type="Proteomes" id="UP000301870"/>
    </source>
</evidence>
<keyword evidence="2" id="KW-0863">Zinc-finger</keyword>
<accession>A0A9J7IY26</accession>
<evidence type="ECO:0000259" key="4">
    <source>
        <dbReference type="Pfam" id="PF21362"/>
    </source>
</evidence>
<protein>
    <submittedName>
        <fullName evidence="6">E3 ubiquitin-protein ligase sina-like</fullName>
    </submittedName>
</protein>
<dbReference type="RefSeq" id="XP_022831221.1">
    <property type="nucleotide sequence ID" value="XM_022975453.1"/>
</dbReference>
<sequence>MEKMTKNFEETRQPSGIKPVDFKRNARQYPECLCMIELSEPIYQCESGHNMCSKCTKETPVCPICRKPTGKMRNWQLEEIVAYYRAEDKLKEMETLQHILYNECQKKRDS</sequence>
<keyword evidence="1" id="KW-0479">Metal-binding</keyword>
<dbReference type="Proteomes" id="UP000301870">
    <property type="component" value="Chromosome 29"/>
</dbReference>
<dbReference type="Gene3D" id="3.30.40.10">
    <property type="entry name" value="Zinc/RING finger domain, C3HC4 (zinc finger)"/>
    <property type="match status" value="1"/>
</dbReference>
<evidence type="ECO:0000313" key="6">
    <source>
        <dbReference type="RefSeq" id="XP_022831221.1"/>
    </source>
</evidence>
<evidence type="ECO:0000256" key="3">
    <source>
        <dbReference type="ARBA" id="ARBA00022833"/>
    </source>
</evidence>
<organism evidence="5 6">
    <name type="scientific">Spodoptera litura</name>
    <name type="common">Asian cotton leafworm</name>
    <dbReference type="NCBI Taxonomy" id="69820"/>
    <lineage>
        <taxon>Eukaryota</taxon>
        <taxon>Metazoa</taxon>
        <taxon>Ecdysozoa</taxon>
        <taxon>Arthropoda</taxon>
        <taxon>Hexapoda</taxon>
        <taxon>Insecta</taxon>
        <taxon>Pterygota</taxon>
        <taxon>Neoptera</taxon>
        <taxon>Endopterygota</taxon>
        <taxon>Lepidoptera</taxon>
        <taxon>Glossata</taxon>
        <taxon>Ditrysia</taxon>
        <taxon>Noctuoidea</taxon>
        <taxon>Noctuidae</taxon>
        <taxon>Amphipyrinae</taxon>
        <taxon>Spodoptera</taxon>
    </lineage>
</organism>
<dbReference type="InterPro" id="IPR049548">
    <property type="entry name" value="Sina-like_RING"/>
</dbReference>
<dbReference type="AlphaFoldDB" id="A0A9J7IY26"/>
<dbReference type="Pfam" id="PF21362">
    <property type="entry name" value="Sina_RING"/>
    <property type="match status" value="1"/>
</dbReference>
<gene>
    <name evidence="6" type="primary">LOC111359800</name>
</gene>
<dbReference type="SUPFAM" id="SSF57850">
    <property type="entry name" value="RING/U-box"/>
    <property type="match status" value="1"/>
</dbReference>
<keyword evidence="5" id="KW-1185">Reference proteome</keyword>
<evidence type="ECO:0000256" key="2">
    <source>
        <dbReference type="ARBA" id="ARBA00022771"/>
    </source>
</evidence>